<dbReference type="FunFam" id="1.10.8.710:FF:000001">
    <property type="entry name" value="Dynein axonemal heavy chain 2"/>
    <property type="match status" value="1"/>
</dbReference>
<dbReference type="GO" id="GO:0045505">
    <property type="term" value="F:dynein intermediate chain binding"/>
    <property type="evidence" value="ECO:0007669"/>
    <property type="project" value="InterPro"/>
</dbReference>
<feature type="domain" description="Dynein heavy chain linker" evidence="15">
    <location>
        <begin position="1858"/>
        <end position="1903"/>
    </location>
</feature>
<keyword evidence="3" id="KW-0493">Microtubule</keyword>
<dbReference type="GO" id="GO:0005874">
    <property type="term" value="C:microtubule"/>
    <property type="evidence" value="ECO:0007669"/>
    <property type="project" value="UniProtKB-KW"/>
</dbReference>
<dbReference type="Pfam" id="PF08385">
    <property type="entry name" value="DHC_N1"/>
    <property type="match status" value="1"/>
</dbReference>
<dbReference type="InterPro" id="IPR056759">
    <property type="entry name" value="DYH2-5-8_CC"/>
</dbReference>
<dbReference type="Gene3D" id="1.10.287.2620">
    <property type="match status" value="1"/>
</dbReference>
<keyword evidence="7" id="KW-0243">Dynein</keyword>
<keyword evidence="6" id="KW-0067">ATP-binding</keyword>
<evidence type="ECO:0000256" key="9">
    <source>
        <dbReference type="ARBA" id="ARBA00023069"/>
    </source>
</evidence>
<feature type="compositionally biased region" description="Pro residues" evidence="13">
    <location>
        <begin position="1677"/>
        <end position="1693"/>
    </location>
</feature>
<evidence type="ECO:0000313" key="18">
    <source>
        <dbReference type="WBParaSite" id="SSLN_0000015701-mRNA-1"/>
    </source>
</evidence>
<keyword evidence="8" id="KW-0175">Coiled coil</keyword>
<feature type="domain" description="Dynein heavy chain hydrolytic ATP-binding dynein motor region" evidence="16">
    <location>
        <begin position="2041"/>
        <end position="2328"/>
    </location>
</feature>
<evidence type="ECO:0000256" key="4">
    <source>
        <dbReference type="ARBA" id="ARBA00022737"/>
    </source>
</evidence>
<evidence type="ECO:0000259" key="16">
    <source>
        <dbReference type="Pfam" id="PF12774"/>
    </source>
</evidence>
<dbReference type="InterPro" id="IPR043157">
    <property type="entry name" value="Dynein_AAA1S"/>
</dbReference>
<dbReference type="FunFam" id="1.20.58.1120:FF:000001">
    <property type="entry name" value="dynein heavy chain 2, axonemal"/>
    <property type="match status" value="1"/>
</dbReference>
<dbReference type="Pfam" id="PF25007">
    <property type="entry name" value="DYH2-5-8_CC"/>
    <property type="match status" value="1"/>
</dbReference>
<feature type="domain" description="Dynein axonemal heavy chain 2/5/8 coiled-coil" evidence="17">
    <location>
        <begin position="1082"/>
        <end position="1199"/>
    </location>
</feature>
<name>A0A183S7F1_SCHSO</name>
<evidence type="ECO:0000259" key="15">
    <source>
        <dbReference type="Pfam" id="PF08393"/>
    </source>
</evidence>
<comment type="subcellular location">
    <subcellularLocation>
        <location evidence="1">Cytoplasm</location>
        <location evidence="1">Cytoskeleton</location>
        <location evidence="1">Cilium axoneme</location>
    </subcellularLocation>
</comment>
<evidence type="ECO:0000256" key="11">
    <source>
        <dbReference type="ARBA" id="ARBA00023212"/>
    </source>
</evidence>
<dbReference type="Gene3D" id="1.20.140.100">
    <property type="entry name" value="Dynein heavy chain, N-terminal domain 2"/>
    <property type="match status" value="1"/>
</dbReference>
<keyword evidence="12" id="KW-0966">Cell projection</keyword>
<dbReference type="Pfam" id="PF08393">
    <property type="entry name" value="DHC_N2"/>
    <property type="match status" value="2"/>
</dbReference>
<evidence type="ECO:0000259" key="14">
    <source>
        <dbReference type="Pfam" id="PF08385"/>
    </source>
</evidence>
<dbReference type="InterPro" id="IPR013594">
    <property type="entry name" value="Dynein_heavy_tail"/>
</dbReference>
<dbReference type="Gene3D" id="1.20.58.1120">
    <property type="match status" value="1"/>
</dbReference>
<keyword evidence="5" id="KW-0547">Nucleotide-binding</keyword>
<dbReference type="FunFam" id="1.10.287.2620:FF:000002">
    <property type="entry name" value="Dynein heavy chain 2, axonemal"/>
    <property type="match status" value="1"/>
</dbReference>
<evidence type="ECO:0000256" key="6">
    <source>
        <dbReference type="ARBA" id="ARBA00022840"/>
    </source>
</evidence>
<dbReference type="Gene3D" id="1.10.8.710">
    <property type="match status" value="1"/>
</dbReference>
<dbReference type="WBParaSite" id="SSLN_0000015701-mRNA-1">
    <property type="protein sequence ID" value="SSLN_0000015701-mRNA-1"/>
    <property type="gene ID" value="SSLN_0000015701"/>
</dbReference>
<dbReference type="SUPFAM" id="SSF52540">
    <property type="entry name" value="P-loop containing nucleoside triphosphate hydrolases"/>
    <property type="match status" value="1"/>
</dbReference>
<dbReference type="FunFam" id="1.20.140.100:FF:000006">
    <property type="entry name" value="dynein heavy chain 2, axonemal"/>
    <property type="match status" value="1"/>
</dbReference>
<evidence type="ECO:0000256" key="10">
    <source>
        <dbReference type="ARBA" id="ARBA00023175"/>
    </source>
</evidence>
<dbReference type="InterPro" id="IPR013602">
    <property type="entry name" value="Dynein_heavy_linker"/>
</dbReference>
<evidence type="ECO:0000256" key="3">
    <source>
        <dbReference type="ARBA" id="ARBA00022701"/>
    </source>
</evidence>
<dbReference type="Gene3D" id="3.40.50.300">
    <property type="entry name" value="P-loop containing nucleotide triphosphate hydrolases"/>
    <property type="match status" value="1"/>
</dbReference>
<reference evidence="18" key="1">
    <citation type="submission" date="2016-06" db="UniProtKB">
        <authorList>
            <consortium name="WormBaseParasite"/>
        </authorList>
    </citation>
    <scope>IDENTIFICATION</scope>
</reference>
<evidence type="ECO:0000256" key="12">
    <source>
        <dbReference type="ARBA" id="ARBA00023273"/>
    </source>
</evidence>
<feature type="compositionally biased region" description="Low complexity" evidence="13">
    <location>
        <begin position="1694"/>
        <end position="1723"/>
    </location>
</feature>
<organism evidence="18">
    <name type="scientific">Schistocephalus solidus</name>
    <name type="common">Tapeworm</name>
    <dbReference type="NCBI Taxonomy" id="70667"/>
    <lineage>
        <taxon>Eukaryota</taxon>
        <taxon>Metazoa</taxon>
        <taxon>Spiralia</taxon>
        <taxon>Lophotrochozoa</taxon>
        <taxon>Platyhelminthes</taxon>
        <taxon>Cestoda</taxon>
        <taxon>Eucestoda</taxon>
        <taxon>Diphyllobothriidea</taxon>
        <taxon>Diphyllobothriidae</taxon>
        <taxon>Schistocephalus</taxon>
    </lineage>
</organism>
<dbReference type="GO" id="GO:0005858">
    <property type="term" value="C:axonemal dynein complex"/>
    <property type="evidence" value="ECO:0007669"/>
    <property type="project" value="TreeGrafter"/>
</dbReference>
<accession>A0A183S7F1</accession>
<protein>
    <submittedName>
        <fullName evidence="18">DHC_N1 domain-containing protein</fullName>
    </submittedName>
</protein>
<dbReference type="InterPro" id="IPR042222">
    <property type="entry name" value="Dynein_2_N"/>
</dbReference>
<dbReference type="Gene3D" id="3.20.180.20">
    <property type="entry name" value="Dynein heavy chain, N-terminal domain 2"/>
    <property type="match status" value="2"/>
</dbReference>
<keyword evidence="2" id="KW-0963">Cytoplasm</keyword>
<feature type="compositionally biased region" description="Low complexity" evidence="13">
    <location>
        <begin position="1649"/>
        <end position="1663"/>
    </location>
</feature>
<feature type="compositionally biased region" description="Basic and acidic residues" evidence="13">
    <location>
        <begin position="1622"/>
        <end position="1632"/>
    </location>
</feature>
<evidence type="ECO:0000256" key="13">
    <source>
        <dbReference type="SAM" id="MobiDB-lite"/>
    </source>
</evidence>
<dbReference type="GO" id="GO:0051959">
    <property type="term" value="F:dynein light intermediate chain binding"/>
    <property type="evidence" value="ECO:0007669"/>
    <property type="project" value="InterPro"/>
</dbReference>
<dbReference type="InterPro" id="IPR035699">
    <property type="entry name" value="AAA_6"/>
</dbReference>
<dbReference type="InterPro" id="IPR042228">
    <property type="entry name" value="Dynein_linker_3"/>
</dbReference>
<evidence type="ECO:0000256" key="7">
    <source>
        <dbReference type="ARBA" id="ARBA00023017"/>
    </source>
</evidence>
<dbReference type="InterPro" id="IPR026983">
    <property type="entry name" value="DHC"/>
</dbReference>
<feature type="compositionally biased region" description="Low complexity" evidence="13">
    <location>
        <begin position="1730"/>
        <end position="1759"/>
    </location>
</feature>
<dbReference type="PANTHER" id="PTHR46532:SF11">
    <property type="entry name" value="DYNEIN AXONEMAL HEAVY CHAIN 12"/>
    <property type="match status" value="1"/>
</dbReference>
<evidence type="ECO:0000259" key="17">
    <source>
        <dbReference type="Pfam" id="PF25007"/>
    </source>
</evidence>
<dbReference type="GO" id="GO:0007018">
    <property type="term" value="P:microtubule-based movement"/>
    <property type="evidence" value="ECO:0007669"/>
    <property type="project" value="InterPro"/>
</dbReference>
<feature type="domain" description="Dynein heavy chain tail" evidence="14">
    <location>
        <begin position="212"/>
        <end position="772"/>
    </location>
</feature>
<feature type="domain" description="Dynein heavy chain linker" evidence="15">
    <location>
        <begin position="1271"/>
        <end position="1624"/>
    </location>
</feature>
<keyword evidence="4" id="KW-0677">Repeat</keyword>
<dbReference type="Pfam" id="PF12774">
    <property type="entry name" value="AAA_6"/>
    <property type="match status" value="1"/>
</dbReference>
<evidence type="ECO:0000256" key="1">
    <source>
        <dbReference type="ARBA" id="ARBA00004430"/>
    </source>
</evidence>
<feature type="region of interest" description="Disordered" evidence="13">
    <location>
        <begin position="1622"/>
        <end position="1773"/>
    </location>
</feature>
<proteinExistence type="predicted"/>
<dbReference type="PANTHER" id="PTHR46532">
    <property type="entry name" value="MALE FERTILITY FACTOR KL5"/>
    <property type="match status" value="1"/>
</dbReference>
<keyword evidence="11" id="KW-0206">Cytoskeleton</keyword>
<evidence type="ECO:0000256" key="8">
    <source>
        <dbReference type="ARBA" id="ARBA00023054"/>
    </source>
</evidence>
<evidence type="ECO:0000256" key="5">
    <source>
        <dbReference type="ARBA" id="ARBA00022741"/>
    </source>
</evidence>
<dbReference type="FunFam" id="3.40.50.300:FF:000044">
    <property type="entry name" value="Dynein heavy chain 5, axonemal"/>
    <property type="match status" value="1"/>
</dbReference>
<dbReference type="InterPro" id="IPR027417">
    <property type="entry name" value="P-loop_NTPase"/>
</dbReference>
<keyword evidence="9" id="KW-0969">Cilium</keyword>
<sequence>LTQYDEYLGIVQGVDDDFKEATKCDSFKSVPVVEFVRPLPTIVDMIQNRIFLSGFKKEDWTDAHTEFIVCEFVPGNVEIIFFHMRPNSGLRLDVGFPSHFSYDLNYFMRTNEAAGKELTPENFETYVQYGSIIGQGIESLMRVMSTVYAPAFFASKGWPDSIKNDFALQLHRFMSALTDTRWKLKFKTVLYIPTEGMNQTVEEVSKDKDLVTRLELIVIHWTRQIKEVLTSQNMMDDMEGVGPLEEIDFWKNRCDDLMGISKQLDNEQIIHVSKVLTLAKSSYINAFIRLAEEIKNTSSEAMSNLKFLNTLKEMCTTLSDLPPAEIPPLLPRIINQIRMIWVNSDNYNTKEAITGLFRKVSNEIITRCCSVIRLEDIFQGRVRSASLKLQDCINCCEKYKEIYEHIAEVHRKFSTFPWDAAPNSIFAQVDAFIQRCKDLMEICECQAHFGRYDEGKKAEMPIFQGARGPEVELLLTQIENMFAKLMANLNEKRSLILNVKATSWHDEYNRFRSGVKDLEIMMQNGINLAFETVTTIQQGVEVLDIFAHLQKREAIRRTLDANTHAVIQLFLDGIQKIKQEMSVRPYTGMPLPREPTYGIQGILWRFLRRRLEKSMQHLDQAFFLPTAAAALEEHRNSYTQLCLGLEELTRKVFNDFQQTVESDPLKCLEVPILIRNSLQPSKIEQTFHASVLKLINELDYWVRLGVETPHYAAEAQRRKPELRALNEMVLVLVREYNRIMNALNPEEKALFQERIKMLDKKIAPGFTKIQWPVKSMVEHFINDCRLHACRLQSKVDEYKAANANIKDNCELIARTLLIKLEPGRVYENNDFDEQQVSHRRTAAARLMEYHKEIVQRMREVKETFVSESPEIQAHWTKYTEKMDRYCEEAFRLNVKFSLSELQRAINGDGRNEPNPLFKILLTLDNDKLVFLPTMPALTSVVISLNGKIISVFAEVPRLPAILARPVTVKRPISEHVENDEEIMKIQANITRGITEISKAIHNPLAYWDQFREIWELPKDEIIRKYREFNPHVSSIDADIARYTEVTNKVLDAEAMVTVRFLQLDFSLLKNAIAAHCRDWQVRLTNLLMDMTVDSLNGIYDYMATMQEKLAQIPQTLEELVSGINLLEEVKKEQDDIQAKFVPLEEQFAILDKCEVTYTPEVTTRRANLAVDWARFQEAISEAEQLIKKSKEKFKAALLSESDMLKRRIGQILQDLQSNGPFAAAIKPDEALDTCKGYRDRLAAALEREAELRRGLMLFKIEQPPCKETILIERELETLETIWGLNKEFEEHWATWKAGRFMELKTYEMETLANSTFKKFTKFSRELRDRNWEVVEFSRQRVDQFRRTLPLISDLRNEAMRPRHWAAIKREMGRDFDETADDFTLEKIVDLGFDQYAGMINELSSAATKELAIEKALIKIDAQWEIIELDVVPHKDKGHFKIRSVDELTQTLEDHQVQLSTMKASRFVKPFEDLVDKWERALSKITEVSEMLLLVQRQWVYMETIFMGEDIRKQLPKESAQFDQINKQWKAIMTDINVMRNAKLCSEKPGLFEELTGMNVLLEEIEKSLDMYLETKRQLFPRFYFISNEDLLEILGQGRNPEAVLPHLKKCFDNINTLKLEKKITQEKVEPPPKTHAAKSHARKGTTQGPATPSDASTAPAAAPVEKPTEGAEKAAPPDQPPPPPLPQPPPPQPQAEEGAPDPEAAQSATIAAAAVAAEAATETAPEEAEAATTAPEMASPAPAETEAPTSEVAGVEAPQEAPPPPDENVSNVIGGLVDVNNSSAARVARRRQLRAMYFGSSHSSNNVGSQIQTFQAVVKSVEAEDNARLMRQIFFSETHNVGDAPAAKKGVVNVIHFDALSMFSADGEEVPFKKRVRLEGPVESWLCEIEDQMRKTLRDLLRDIRPVMKKVSIRRERVIKEWSGQICLTCSQIQWTADVTRALMMVAQRHDKKPLRNMRKKQRAILKRLSETIRSNLTKMQRLKMNGLVVIEVHQRDIIERLYKVNCNDTNAFDWLAQLRFYWEKDEDDCFAKQTNTSFRYGYEYLGNSGRLVITPLTDRCYITLTTALSLNRGGSPKGPAGTGKTETTKDLGKSLGGYVIVINCSDGLDYKSMGRMFSGLAQTGAWGCFDEFNRINIEVLSVVAQQILAVLSALASMPKNQGTPEDIRFMFEGRMIKLVWSCGIFITMNPGYAGRTELPDNLKSMFRPIAMVVPDSTMIAEITLFAEGFNNTKTLAKKVFTLYSLSVQQLSKQDHYDFGLRALISVLRYAGRKKRANPGMQEEEVLLLSMNDMNLAKMTAADLPLFRGIVSDLFPNIEIPTMDYTKASSGSFSPPLSSEAPSARVAALQTSENPFRSCNFNLSSFSLISRF</sequence>
<dbReference type="GO" id="GO:0005524">
    <property type="term" value="F:ATP binding"/>
    <property type="evidence" value="ECO:0007669"/>
    <property type="project" value="UniProtKB-KW"/>
</dbReference>
<evidence type="ECO:0000256" key="2">
    <source>
        <dbReference type="ARBA" id="ARBA00022490"/>
    </source>
</evidence>
<keyword evidence="10" id="KW-0505">Motor protein</keyword>